<evidence type="ECO:0000313" key="2">
    <source>
        <dbReference type="Proteomes" id="UP000019804"/>
    </source>
</evidence>
<gene>
    <name evidence="1" type="ORF">EURHEDRAFT_378996</name>
</gene>
<evidence type="ECO:0000313" key="1">
    <source>
        <dbReference type="EMBL" id="EYE93650.1"/>
    </source>
</evidence>
<accession>A0A017SBS2</accession>
<reference evidence="2" key="1">
    <citation type="journal article" date="2014" name="Nat. Commun.">
        <title>Genomic adaptations of the halophilic Dead Sea filamentous fungus Eurotium rubrum.</title>
        <authorList>
            <person name="Kis-Papo T."/>
            <person name="Weig A.R."/>
            <person name="Riley R."/>
            <person name="Persoh D."/>
            <person name="Salamov A."/>
            <person name="Sun H."/>
            <person name="Lipzen A."/>
            <person name="Wasser S.P."/>
            <person name="Rambold G."/>
            <person name="Grigoriev I.V."/>
            <person name="Nevo E."/>
        </authorList>
    </citation>
    <scope>NUCLEOTIDE SEQUENCE [LARGE SCALE GENOMIC DNA]</scope>
    <source>
        <strain evidence="2">CBS 135680</strain>
    </source>
</reference>
<proteinExistence type="predicted"/>
<dbReference type="EMBL" id="KK088430">
    <property type="protein sequence ID" value="EYE93650.1"/>
    <property type="molecule type" value="Genomic_DNA"/>
</dbReference>
<dbReference type="AlphaFoldDB" id="A0A017SBS2"/>
<organism evidence="1 2">
    <name type="scientific">Aspergillus ruber (strain CBS 135680)</name>
    <dbReference type="NCBI Taxonomy" id="1388766"/>
    <lineage>
        <taxon>Eukaryota</taxon>
        <taxon>Fungi</taxon>
        <taxon>Dikarya</taxon>
        <taxon>Ascomycota</taxon>
        <taxon>Pezizomycotina</taxon>
        <taxon>Eurotiomycetes</taxon>
        <taxon>Eurotiomycetidae</taxon>
        <taxon>Eurotiales</taxon>
        <taxon>Aspergillaceae</taxon>
        <taxon>Aspergillus</taxon>
        <taxon>Aspergillus subgen. Aspergillus</taxon>
    </lineage>
</organism>
<sequence>MTIGWSSPLQTGEMSKVHQYGGINPTATGTIATTGSEKDGRGLAAIVREAGFSDVREEDLTANARPMLRFLVICLFVSQG</sequence>
<dbReference type="STRING" id="1388766.A0A017SBS2"/>
<keyword evidence="2" id="KW-1185">Reference proteome</keyword>
<name>A0A017SBS2_ASPRC</name>
<dbReference type="HOGENOM" id="CLU_2589321_0_0_1"/>
<protein>
    <submittedName>
        <fullName evidence="1">Uncharacterized protein</fullName>
    </submittedName>
</protein>
<dbReference type="OrthoDB" id="540004at2759"/>
<dbReference type="GeneID" id="63694245"/>
<dbReference type="Proteomes" id="UP000019804">
    <property type="component" value="Unassembled WGS sequence"/>
</dbReference>
<dbReference type="RefSeq" id="XP_040637338.1">
    <property type="nucleotide sequence ID" value="XM_040779121.1"/>
</dbReference>